<dbReference type="Pfam" id="PF00561">
    <property type="entry name" value="Abhydrolase_1"/>
    <property type="match status" value="1"/>
</dbReference>
<evidence type="ECO:0000313" key="3">
    <source>
        <dbReference type="EMBL" id="CUS39144.1"/>
    </source>
</evidence>
<gene>
    <name evidence="3" type="ORF">COMA1_70049</name>
</gene>
<dbReference type="Proteomes" id="UP000199032">
    <property type="component" value="Unassembled WGS sequence"/>
</dbReference>
<dbReference type="STRING" id="1742972.COMA1_70049"/>
<keyword evidence="1 3" id="KW-0378">Hydrolase</keyword>
<keyword evidence="4" id="KW-1185">Reference proteome</keyword>
<dbReference type="PRINTS" id="PR00111">
    <property type="entry name" value="ABHYDROLASE"/>
</dbReference>
<dbReference type="AlphaFoldDB" id="A0A0S4LRG3"/>
<proteinExistence type="predicted"/>
<evidence type="ECO:0000256" key="1">
    <source>
        <dbReference type="ARBA" id="ARBA00022801"/>
    </source>
</evidence>
<organism evidence="3 4">
    <name type="scientific">Candidatus Nitrospira nitrosa</name>
    <dbReference type="NCBI Taxonomy" id="1742972"/>
    <lineage>
        <taxon>Bacteria</taxon>
        <taxon>Pseudomonadati</taxon>
        <taxon>Nitrospirota</taxon>
        <taxon>Nitrospiria</taxon>
        <taxon>Nitrospirales</taxon>
        <taxon>Nitrospiraceae</taxon>
        <taxon>Nitrospira</taxon>
    </lineage>
</organism>
<evidence type="ECO:0000313" key="4">
    <source>
        <dbReference type="Proteomes" id="UP000199032"/>
    </source>
</evidence>
<dbReference type="Gene3D" id="3.40.50.1820">
    <property type="entry name" value="alpha/beta hydrolase"/>
    <property type="match status" value="1"/>
</dbReference>
<dbReference type="OrthoDB" id="2987348at2"/>
<sequence length="347" mass="39202">MHFALRIAFWMCKPFLLILPKHPIWPFHSGKHSEAVAIRPVLFQFLHMNRNDPNPPSTTACSYGQVSANQLSFRVAMAGTGERLVLCLHGFPECARSWRYQLQPLAEAGYRVWAPDLRGYGGTTRPVGLEAYAIESLLEDVSGLLTAAGTSEAILVGHDWGGIIAWYYALRHPNRIKALVILNAPHPACFERELRHWRQMRRSWYMGIFQIPRLPEAVLSMGQGYVIGKIFERMAVHRQHMPDDIVTRYRQQACTPGALTAMLNYYRAAIRGKGALRQRKGGYPTINIPTLVIWGLQDQALVRHNLDGLGHFVSNLTVVPIASAGHFVHEDEPNRVTEEVVAWLQNL</sequence>
<dbReference type="SUPFAM" id="SSF53474">
    <property type="entry name" value="alpha/beta-Hydrolases"/>
    <property type="match status" value="1"/>
</dbReference>
<dbReference type="RefSeq" id="WP_090751089.1">
    <property type="nucleotide sequence ID" value="NZ_CZQA01000013.1"/>
</dbReference>
<dbReference type="PANTHER" id="PTHR43329">
    <property type="entry name" value="EPOXIDE HYDROLASE"/>
    <property type="match status" value="1"/>
</dbReference>
<dbReference type="InterPro" id="IPR029058">
    <property type="entry name" value="AB_hydrolase_fold"/>
</dbReference>
<dbReference type="PRINTS" id="PR00412">
    <property type="entry name" value="EPOXHYDRLASE"/>
</dbReference>
<evidence type="ECO:0000259" key="2">
    <source>
        <dbReference type="Pfam" id="PF00561"/>
    </source>
</evidence>
<accession>A0A0S4LRG3</accession>
<dbReference type="EMBL" id="CZQA01000013">
    <property type="protein sequence ID" value="CUS39144.1"/>
    <property type="molecule type" value="Genomic_DNA"/>
</dbReference>
<dbReference type="InterPro" id="IPR000639">
    <property type="entry name" value="Epox_hydrolase-like"/>
</dbReference>
<dbReference type="InterPro" id="IPR000073">
    <property type="entry name" value="AB_hydrolase_1"/>
</dbReference>
<reference evidence="3 4" key="1">
    <citation type="submission" date="2015-10" db="EMBL/GenBank/DDBJ databases">
        <authorList>
            <person name="Gilbert D.G."/>
        </authorList>
    </citation>
    <scope>NUCLEOTIDE SEQUENCE [LARGE SCALE GENOMIC DNA]</scope>
    <source>
        <strain evidence="3">COMA1</strain>
    </source>
</reference>
<protein>
    <submittedName>
        <fullName evidence="3">Alpha/beta hydrolase fold protein</fullName>
    </submittedName>
</protein>
<name>A0A0S4LRG3_9BACT</name>
<feature type="domain" description="AB hydrolase-1" evidence="2">
    <location>
        <begin position="84"/>
        <end position="333"/>
    </location>
</feature>
<dbReference type="GO" id="GO:0016787">
    <property type="term" value="F:hydrolase activity"/>
    <property type="evidence" value="ECO:0007669"/>
    <property type="project" value="UniProtKB-KW"/>
</dbReference>